<dbReference type="STRING" id="1117702.AQZ52_05360"/>
<dbReference type="AlphaFoldDB" id="A0A124JVU9"/>
<protein>
    <recommendedName>
        <fullName evidence="1">T6SS Transcription factor RovC-like DNA binding domain-containing protein</fullName>
    </recommendedName>
</protein>
<keyword evidence="3" id="KW-1185">Reference proteome</keyword>
<gene>
    <name evidence="2" type="ORF">AQZ52_05360</name>
</gene>
<evidence type="ECO:0000259" key="1">
    <source>
        <dbReference type="Pfam" id="PF10074"/>
    </source>
</evidence>
<sequence>MPEDDTSVVILGPEPKVLKSGRPPRPFDLGHIERDEQGIHGLVQLSPVDRIQVLATGGPPMAAVIPLDTDGFARLDAVYRLLAAIHGRRIPPDKRLTPQQRGRARHMLRAFDAARDGATQLDIARILFRTGALSRDEWQASSVRHVIKTLLRDARAMVAGGYRRLLRPRR</sequence>
<dbReference type="EMBL" id="LLZS01000003">
    <property type="protein sequence ID" value="KUR72667.1"/>
    <property type="molecule type" value="Genomic_DNA"/>
</dbReference>
<dbReference type="InterPro" id="IPR018754">
    <property type="entry name" value="RovC-like_DNA-bd"/>
</dbReference>
<organism evidence="2 3">
    <name type="scientific">Novosphingobium fuchskuhlense</name>
    <dbReference type="NCBI Taxonomy" id="1117702"/>
    <lineage>
        <taxon>Bacteria</taxon>
        <taxon>Pseudomonadati</taxon>
        <taxon>Pseudomonadota</taxon>
        <taxon>Alphaproteobacteria</taxon>
        <taxon>Sphingomonadales</taxon>
        <taxon>Sphingomonadaceae</taxon>
        <taxon>Novosphingobium</taxon>
    </lineage>
</organism>
<comment type="caution">
    <text evidence="2">The sequence shown here is derived from an EMBL/GenBank/DDBJ whole genome shotgun (WGS) entry which is preliminary data.</text>
</comment>
<evidence type="ECO:0000313" key="3">
    <source>
        <dbReference type="Proteomes" id="UP000058012"/>
    </source>
</evidence>
<name>A0A124JVU9_9SPHN</name>
<reference evidence="2 3" key="1">
    <citation type="submission" date="2015-10" db="EMBL/GenBank/DDBJ databases">
        <title>Draft genome sequence of Novosphingobium fuchskuhlense DSM 25065 isolated from a surface water sample of the southwest basin of Lake Grosse Fuchskuhle.</title>
        <authorList>
            <person name="Ruckert C."/>
            <person name="Winkler A."/>
            <person name="Glaeser J."/>
            <person name="Grossart H.-P."/>
            <person name="Kalinowski J."/>
            <person name="Glaeser S."/>
        </authorList>
    </citation>
    <scope>NUCLEOTIDE SEQUENCE [LARGE SCALE GENOMIC DNA]</scope>
    <source>
        <strain evidence="2 3">FNE08-7</strain>
    </source>
</reference>
<accession>A0A124JVU9</accession>
<proteinExistence type="predicted"/>
<feature type="domain" description="T6SS Transcription factor RovC-like DNA binding" evidence="1">
    <location>
        <begin position="64"/>
        <end position="167"/>
    </location>
</feature>
<evidence type="ECO:0000313" key="2">
    <source>
        <dbReference type="EMBL" id="KUR72667.1"/>
    </source>
</evidence>
<dbReference type="Proteomes" id="UP000058012">
    <property type="component" value="Unassembled WGS sequence"/>
</dbReference>
<dbReference type="Pfam" id="PF10074">
    <property type="entry name" value="RovC_DNA-bd"/>
    <property type="match status" value="1"/>
</dbReference>